<evidence type="ECO:0000256" key="2">
    <source>
        <dbReference type="ARBA" id="ARBA00023180"/>
    </source>
</evidence>
<evidence type="ECO:0000313" key="3">
    <source>
        <dbReference type="EMBL" id="AUX27710.1"/>
    </source>
</evidence>
<protein>
    <recommendedName>
        <fullName evidence="5">VCBS repeat-containing protein</fullName>
    </recommendedName>
</protein>
<evidence type="ECO:0000313" key="4">
    <source>
        <dbReference type="Proteomes" id="UP000295781"/>
    </source>
</evidence>
<accession>A0A4P2QD67</accession>
<organism evidence="3 4">
    <name type="scientific">Sorangium cellulosum</name>
    <name type="common">Polyangium cellulosum</name>
    <dbReference type="NCBI Taxonomy" id="56"/>
    <lineage>
        <taxon>Bacteria</taxon>
        <taxon>Pseudomonadati</taxon>
        <taxon>Myxococcota</taxon>
        <taxon>Polyangia</taxon>
        <taxon>Polyangiales</taxon>
        <taxon>Polyangiaceae</taxon>
        <taxon>Sorangium</taxon>
    </lineage>
</organism>
<dbReference type="SUPFAM" id="SSF69318">
    <property type="entry name" value="Integrin alpha N-terminal domain"/>
    <property type="match status" value="2"/>
</dbReference>
<proteinExistence type="predicted"/>
<dbReference type="InterPro" id="IPR013517">
    <property type="entry name" value="FG-GAP"/>
</dbReference>
<dbReference type="Pfam" id="PF13517">
    <property type="entry name" value="FG-GAP_3"/>
    <property type="match status" value="1"/>
</dbReference>
<gene>
    <name evidence="3" type="ORF">SOCEGT47_083080</name>
</gene>
<dbReference type="EMBL" id="CP012670">
    <property type="protein sequence ID" value="AUX27710.1"/>
    <property type="molecule type" value="Genomic_DNA"/>
</dbReference>
<evidence type="ECO:0008006" key="5">
    <source>
        <dbReference type="Google" id="ProtNLM"/>
    </source>
</evidence>
<dbReference type="PANTHER" id="PTHR46580">
    <property type="entry name" value="SENSOR KINASE-RELATED"/>
    <property type="match status" value="1"/>
</dbReference>
<dbReference type="PRINTS" id="PR01185">
    <property type="entry name" value="INTEGRINA"/>
</dbReference>
<reference evidence="3 4" key="1">
    <citation type="submission" date="2015-09" db="EMBL/GenBank/DDBJ databases">
        <title>Sorangium comparison.</title>
        <authorList>
            <person name="Zaburannyi N."/>
            <person name="Bunk B."/>
            <person name="Overmann J."/>
            <person name="Mueller R."/>
        </authorList>
    </citation>
    <scope>NUCLEOTIDE SEQUENCE [LARGE SCALE GENOMIC DNA]</scope>
    <source>
        <strain evidence="3 4">So ceGT47</strain>
    </source>
</reference>
<keyword evidence="2" id="KW-0325">Glycoprotein</keyword>
<sequence>MAAPGALGGAPGTTPIDRVYSKTPSLSTALLGNFATGMALADINGDGWLDMVASNGNDVSPQPMNVYLNRRSKERPFADKQYPSWYSADIAFRAGIAIGDVNGDGWLDVAVAIPTDLHCDSSKGGAALYMNRGGTLEQNPSWHTEDGYGATAVTFTDIDADGRLDLAVAVYGEGNRLGGCPPDGRTAGGHQRVYRNLDGTLEGSPSWKSEHPLPAAAVLAADVDQDGWMDLAFAGDTTQVFYGGKAQNAPPPLVPGWTSCKEGTACKKVIASYGIDAGWLGAQATGPLSLVVATNCLAANPCRSALLFYDPGQGTAPIQSFPVPENASQLALGDLNSDGVLDLVASRMGVTFSGAPLLFLQGPLLESPIPFSTEPRTVGQGLALGDTRQRALREAARTFSASAPRAVFTLPERRIQAILGVERVRGGGAREAARFAWAPGMNWISLSSPLQPGERLVVRYSLSRVLDVAAAVMTVSTPNCGNFVFYSNYQPRTGM</sequence>
<dbReference type="GO" id="GO:0008305">
    <property type="term" value="C:integrin complex"/>
    <property type="evidence" value="ECO:0007669"/>
    <property type="project" value="InterPro"/>
</dbReference>
<dbReference type="AlphaFoldDB" id="A0A4P2QD67"/>
<dbReference type="GO" id="GO:0007155">
    <property type="term" value="P:cell adhesion"/>
    <property type="evidence" value="ECO:0007669"/>
    <property type="project" value="InterPro"/>
</dbReference>
<keyword evidence="1" id="KW-0732">Signal</keyword>
<evidence type="ECO:0000256" key="1">
    <source>
        <dbReference type="ARBA" id="ARBA00022729"/>
    </source>
</evidence>
<dbReference type="Gene3D" id="2.130.10.130">
    <property type="entry name" value="Integrin alpha, N-terminal"/>
    <property type="match status" value="1"/>
</dbReference>
<dbReference type="InterPro" id="IPR028994">
    <property type="entry name" value="Integrin_alpha_N"/>
</dbReference>
<dbReference type="InterPro" id="IPR000413">
    <property type="entry name" value="Integrin_alpha"/>
</dbReference>
<dbReference type="Proteomes" id="UP000295781">
    <property type="component" value="Chromosome"/>
</dbReference>
<name>A0A4P2QD67_SORCE</name>